<dbReference type="Gene3D" id="3.30.160.60">
    <property type="entry name" value="Classic Zinc Finger"/>
    <property type="match status" value="2"/>
</dbReference>
<keyword evidence="16" id="KW-1185">Reference proteome</keyword>
<feature type="region of interest" description="Disordered" evidence="13">
    <location>
        <begin position="474"/>
        <end position="593"/>
    </location>
</feature>
<keyword evidence="3" id="KW-0479">Metal-binding</keyword>
<dbReference type="PANTHER" id="PTHR24403">
    <property type="entry name" value="ZINC FINGER PROTEIN"/>
    <property type="match status" value="1"/>
</dbReference>
<keyword evidence="4" id="KW-0677">Repeat</keyword>
<evidence type="ECO:0000256" key="10">
    <source>
        <dbReference type="ARBA" id="ARBA00061755"/>
    </source>
</evidence>
<feature type="compositionally biased region" description="Low complexity" evidence="13">
    <location>
        <begin position="1096"/>
        <end position="1110"/>
    </location>
</feature>
<evidence type="ECO:0000313" key="15">
    <source>
        <dbReference type="EMBL" id="CAH0768625.1"/>
    </source>
</evidence>
<dbReference type="GO" id="GO:0045944">
    <property type="term" value="P:positive regulation of transcription by RNA polymerase II"/>
    <property type="evidence" value="ECO:0007669"/>
    <property type="project" value="TreeGrafter"/>
</dbReference>
<evidence type="ECO:0000256" key="3">
    <source>
        <dbReference type="ARBA" id="ARBA00022723"/>
    </source>
</evidence>
<evidence type="ECO:0000313" key="16">
    <source>
        <dbReference type="Proteomes" id="UP001152759"/>
    </source>
</evidence>
<evidence type="ECO:0000256" key="1">
    <source>
        <dbReference type="ARBA" id="ARBA00004123"/>
    </source>
</evidence>
<dbReference type="PANTHER" id="PTHR24403:SF106">
    <property type="entry name" value="PR_SET DOMAIN 13"/>
    <property type="match status" value="1"/>
</dbReference>
<feature type="compositionally biased region" description="Basic and acidic residues" evidence="13">
    <location>
        <begin position="179"/>
        <end position="193"/>
    </location>
</feature>
<dbReference type="InterPro" id="IPR013087">
    <property type="entry name" value="Znf_C2H2_type"/>
</dbReference>
<dbReference type="SMART" id="SM00355">
    <property type="entry name" value="ZnF_C2H2"/>
    <property type="match status" value="7"/>
</dbReference>
<evidence type="ECO:0000256" key="5">
    <source>
        <dbReference type="ARBA" id="ARBA00022771"/>
    </source>
</evidence>
<feature type="compositionally biased region" description="Basic and acidic residues" evidence="13">
    <location>
        <begin position="147"/>
        <end position="161"/>
    </location>
</feature>
<dbReference type="AlphaFoldDB" id="A0A9P0CEV6"/>
<name>A0A9P0CEV6_BEMTA</name>
<evidence type="ECO:0000259" key="14">
    <source>
        <dbReference type="PROSITE" id="PS00028"/>
    </source>
</evidence>
<sequence length="1167" mass="128582">MADTAEEASNNVSDAASDDKVVKVNGEMNGSYCDGEEPMDVDSDSAALKHKLLNSKSSNSDDDKEAEAKDEVSETKAANETASNEEEKVSSRTEEDSDSLSNSNSKVNGEMNGSHCDKVEAMEVDAAVPNSNVSSTKSSDEDADTVPEEKSVAEDISKEDSDNVDSSIDPISSEMPADESSKEGSEDGGKEKDVEDGDSPDVDGSKDEADSCKKESNDLNSTDVSRDGDNSEATPEKGKKSKKAPATISPITPRRSSRNLNKQKSTSDNDKDISKLIKESVSPSLTIRPVKAKNDDDEIEEIVPVDPLAGDSSSPSPQKLKNKTIVVNDTKRLAEIAGSKHLKTNKKEPTLVIIDTNAILSGRGPVPISSSGTTTHINIPSSRSSGFSMLPVALPAQGMYPQIRATTAQVIPKPVVIQASAKPQPAILPTLTDDMFVVEAPSFIVPYVYEKPPVKPLKGYLDKMDKEIKREAVRKVKEEEEKEKKAKEARDAKEAEEKEKKADEDEAAKGDSEAEGEAKKDDSKMEVDEPKSEDKDSSSETKKDEEKEDEPKDEKSEKEEEKKEDGKKAEAKEEVKEPEKKEEDKPKKSSHSYFDAPLGKFFMQIGINLVQEYVQTDLLRSQKRKLDKEGAKCTADTQAAIESLSKTLEFSKENNDPFRLPQRKCEYCSFKTESALVMAHHLETPHMKNYVYRCNFCPLEVRSPHDILYHMEAEHNIRGRLERAPAFHQCPSCPFEDNQKGKLTRHLISCGKKYRPERNQEAPLDWEPPAKIPRVTKNRPTMSPGNAVYQAAMSGLKQGNPVHHPLLPKLAASPMPTTQGLLNRGRGRPQGPHTLLQRFPSPVTKSALNQAIRPGMIYRPSGSNSQPQVLLPTSYQISGNQLFQVTKSIAGQKNLVQQQGLATAKLLNQPSISITPLPRQGSANQPAASQQQQVKPGRPPTSAQKGQFVICEICDGYIKDLEQLRNHMQWIHKVKIHPKMIYNRPPLNCQKCQFRFFTDQGLERHLLGSHGLVTSSMQEAANKGKDGGRCPVCGRVYQWKLLNHVARDHNMSLKPAHLSYKCTVCTATFGMYKQFENHVYSAHSVVAKRVMDKKVSSPQPSTSSNSQNESLLKPLKINDEITIIPQPARSSKPSSSTSSAKNMATRQPVKKTSLRSLLAGVTVSKID</sequence>
<feature type="domain" description="C2H2-type" evidence="14">
    <location>
        <begin position="989"/>
        <end position="1010"/>
    </location>
</feature>
<keyword evidence="8" id="KW-0539">Nucleus</keyword>
<gene>
    <name evidence="15" type="ORF">BEMITA_LOCUS5725</name>
</gene>
<evidence type="ECO:0000256" key="2">
    <source>
        <dbReference type="ARBA" id="ARBA00022473"/>
    </source>
</evidence>
<dbReference type="PROSITE" id="PS00028">
    <property type="entry name" value="ZINC_FINGER_C2H2_1"/>
    <property type="match status" value="3"/>
</dbReference>
<keyword evidence="6" id="KW-0221">Differentiation</keyword>
<feature type="domain" description="C2H2-type" evidence="14">
    <location>
        <begin position="951"/>
        <end position="972"/>
    </location>
</feature>
<dbReference type="InterPro" id="IPR050688">
    <property type="entry name" value="Zinc_finger/UBP_domain"/>
</dbReference>
<comment type="subcellular location">
    <subcellularLocation>
        <location evidence="1">Nucleus</location>
    </subcellularLocation>
</comment>
<organism evidence="15 16">
    <name type="scientific">Bemisia tabaci</name>
    <name type="common">Sweetpotato whitefly</name>
    <name type="synonym">Aleurodes tabaci</name>
    <dbReference type="NCBI Taxonomy" id="7038"/>
    <lineage>
        <taxon>Eukaryota</taxon>
        <taxon>Metazoa</taxon>
        <taxon>Ecdysozoa</taxon>
        <taxon>Arthropoda</taxon>
        <taxon>Hexapoda</taxon>
        <taxon>Insecta</taxon>
        <taxon>Pterygota</taxon>
        <taxon>Neoptera</taxon>
        <taxon>Paraneoptera</taxon>
        <taxon>Hemiptera</taxon>
        <taxon>Sternorrhyncha</taxon>
        <taxon>Aleyrodoidea</taxon>
        <taxon>Aleyrodidae</taxon>
        <taxon>Aleyrodinae</taxon>
        <taxon>Bemisia</taxon>
    </lineage>
</organism>
<feature type="region of interest" description="Disordered" evidence="13">
    <location>
        <begin position="1091"/>
        <end position="1152"/>
    </location>
</feature>
<dbReference type="GO" id="GO:0008270">
    <property type="term" value="F:zinc ion binding"/>
    <property type="evidence" value="ECO:0007669"/>
    <property type="project" value="UniProtKB-KW"/>
</dbReference>
<feature type="compositionally biased region" description="Low complexity" evidence="13">
    <location>
        <begin position="920"/>
        <end position="933"/>
    </location>
</feature>
<feature type="domain" description="C2H2-type" evidence="14">
    <location>
        <begin position="1062"/>
        <end position="1083"/>
    </location>
</feature>
<feature type="region of interest" description="Disordered" evidence="13">
    <location>
        <begin position="1"/>
        <end position="301"/>
    </location>
</feature>
<dbReference type="FunFam" id="3.30.160.60:FF:001612">
    <property type="entry name" value="MEP-1, isoform A"/>
    <property type="match status" value="1"/>
</dbReference>
<keyword evidence="7" id="KW-0862">Zinc</keyword>
<comment type="subunit">
    <text evidence="10">Interacts with hda-1, let-418, lin-1, mog-1, mog-4, mog-5, mog-6, pie-1 and unc-98.</text>
</comment>
<evidence type="ECO:0000256" key="4">
    <source>
        <dbReference type="ARBA" id="ARBA00022737"/>
    </source>
</evidence>
<protein>
    <recommendedName>
        <fullName evidence="11">MOG interacting and ectopic P-granules protein 1</fullName>
    </recommendedName>
    <alternativeName>
        <fullName evidence="12">Nuclear zinc finger protein</fullName>
    </alternativeName>
</protein>
<accession>A0A9P0CEV6</accession>
<comment type="function">
    <text evidence="9">Has a broad role in development, specifically in the genetic pathway SynMuvB that negatively regulates specification of the vulval cell fate. Required for fem-3 3'-UTR-mediated repression in the regulation of the sperm/oocyte switch. Acts by regulating the translation of fem-3 mRNA, by binding to its 3'-UTR.</text>
</comment>
<reference evidence="15" key="1">
    <citation type="submission" date="2021-12" db="EMBL/GenBank/DDBJ databases">
        <authorList>
            <person name="King R."/>
        </authorList>
    </citation>
    <scope>NUCLEOTIDE SEQUENCE</scope>
</reference>
<evidence type="ECO:0000256" key="8">
    <source>
        <dbReference type="ARBA" id="ARBA00023242"/>
    </source>
</evidence>
<feature type="compositionally biased region" description="Basic and acidic residues" evidence="13">
    <location>
        <begin position="203"/>
        <end position="217"/>
    </location>
</feature>
<evidence type="ECO:0000256" key="7">
    <source>
        <dbReference type="ARBA" id="ARBA00022833"/>
    </source>
</evidence>
<evidence type="ECO:0000256" key="13">
    <source>
        <dbReference type="SAM" id="MobiDB-lite"/>
    </source>
</evidence>
<evidence type="ECO:0000256" key="6">
    <source>
        <dbReference type="ARBA" id="ARBA00022782"/>
    </source>
</evidence>
<proteinExistence type="predicted"/>
<feature type="compositionally biased region" description="Low complexity" evidence="13">
    <location>
        <begin position="1130"/>
        <end position="1139"/>
    </location>
</feature>
<feature type="compositionally biased region" description="Basic and acidic residues" evidence="13">
    <location>
        <begin position="474"/>
        <end position="587"/>
    </location>
</feature>
<dbReference type="GO" id="GO:0030154">
    <property type="term" value="P:cell differentiation"/>
    <property type="evidence" value="ECO:0007669"/>
    <property type="project" value="UniProtKB-KW"/>
</dbReference>
<feature type="compositionally biased region" description="Basic and acidic residues" evidence="13">
    <location>
        <begin position="85"/>
        <end position="94"/>
    </location>
</feature>
<evidence type="ECO:0000256" key="9">
    <source>
        <dbReference type="ARBA" id="ARBA00060356"/>
    </source>
</evidence>
<evidence type="ECO:0000256" key="12">
    <source>
        <dbReference type="ARBA" id="ARBA00080128"/>
    </source>
</evidence>
<feature type="region of interest" description="Disordered" evidence="13">
    <location>
        <begin position="763"/>
        <end position="782"/>
    </location>
</feature>
<feature type="compositionally biased region" description="Basic and acidic residues" evidence="13">
    <location>
        <begin position="265"/>
        <end position="278"/>
    </location>
</feature>
<dbReference type="EMBL" id="OU963864">
    <property type="protein sequence ID" value="CAH0768625.1"/>
    <property type="molecule type" value="Genomic_DNA"/>
</dbReference>
<evidence type="ECO:0000256" key="11">
    <source>
        <dbReference type="ARBA" id="ARBA00071730"/>
    </source>
</evidence>
<keyword evidence="5" id="KW-0863">Zinc-finger</keyword>
<dbReference type="GO" id="GO:0005634">
    <property type="term" value="C:nucleus"/>
    <property type="evidence" value="ECO:0007669"/>
    <property type="project" value="UniProtKB-SubCell"/>
</dbReference>
<keyword evidence="2" id="KW-0217">Developmental protein</keyword>
<dbReference type="Proteomes" id="UP001152759">
    <property type="component" value="Chromosome 3"/>
</dbReference>
<feature type="region of interest" description="Disordered" evidence="13">
    <location>
        <begin position="913"/>
        <end position="943"/>
    </location>
</feature>
<dbReference type="KEGG" id="btab:109031119"/>
<feature type="compositionally biased region" description="Acidic residues" evidence="13">
    <location>
        <begin position="34"/>
        <end position="43"/>
    </location>
</feature>
<feature type="compositionally biased region" description="Basic and acidic residues" evidence="13">
    <location>
        <begin position="224"/>
        <end position="238"/>
    </location>
</feature>